<dbReference type="Proteomes" id="UP001596200">
    <property type="component" value="Unassembled WGS sequence"/>
</dbReference>
<feature type="region of interest" description="Disordered" evidence="1">
    <location>
        <begin position="1"/>
        <end position="33"/>
    </location>
</feature>
<dbReference type="Pfam" id="PF11575">
    <property type="entry name" value="FhuF_C"/>
    <property type="match status" value="1"/>
</dbReference>
<comment type="caution">
    <text evidence="3">The sequence shown here is derived from an EMBL/GenBank/DDBJ whole genome shotgun (WGS) entry which is preliminary data.</text>
</comment>
<name>A0ABW1GWT2_9ACTN</name>
<dbReference type="RefSeq" id="WP_344516707.1">
    <property type="nucleotide sequence ID" value="NZ_BAAATU010000041.1"/>
</dbReference>
<reference evidence="4" key="1">
    <citation type="journal article" date="2019" name="Int. J. Syst. Evol. Microbiol.">
        <title>The Global Catalogue of Microorganisms (GCM) 10K type strain sequencing project: providing services to taxonomists for standard genome sequencing and annotation.</title>
        <authorList>
            <consortium name="The Broad Institute Genomics Platform"/>
            <consortium name="The Broad Institute Genome Sequencing Center for Infectious Disease"/>
            <person name="Wu L."/>
            <person name="Ma J."/>
        </authorList>
    </citation>
    <scope>NUCLEOTIDE SEQUENCE [LARGE SCALE GENOMIC DNA]</scope>
    <source>
        <strain evidence="4">JCM 4147</strain>
    </source>
</reference>
<gene>
    <name evidence="3" type="ORF">ACFP1B_32230</name>
</gene>
<protein>
    <submittedName>
        <fullName evidence="3">(2Fe-2S)-binding protein</fullName>
    </submittedName>
</protein>
<keyword evidence="4" id="KW-1185">Reference proteome</keyword>
<accession>A0ABW1GWT2</accession>
<dbReference type="EMBL" id="JBHSPU010000032">
    <property type="protein sequence ID" value="MFC5918064.1"/>
    <property type="molecule type" value="Genomic_DNA"/>
</dbReference>
<evidence type="ECO:0000256" key="1">
    <source>
        <dbReference type="SAM" id="MobiDB-lite"/>
    </source>
</evidence>
<proteinExistence type="predicted"/>
<evidence type="ECO:0000313" key="3">
    <source>
        <dbReference type="EMBL" id="MFC5918064.1"/>
    </source>
</evidence>
<feature type="domain" description="Ferric siderophore reductase C-terminal" evidence="2">
    <location>
        <begin position="219"/>
        <end position="239"/>
    </location>
</feature>
<organism evidence="3 4">
    <name type="scientific">Streptomyces pulveraceus</name>
    <dbReference type="NCBI Taxonomy" id="68258"/>
    <lineage>
        <taxon>Bacteria</taxon>
        <taxon>Bacillati</taxon>
        <taxon>Actinomycetota</taxon>
        <taxon>Actinomycetes</taxon>
        <taxon>Kitasatosporales</taxon>
        <taxon>Streptomycetaceae</taxon>
        <taxon>Streptomyces</taxon>
    </lineage>
</organism>
<sequence length="253" mass="27271">MSGDTSPVWAPLPHGPRWQVAEGEPSPGEAGPWLAADRLADPAAEELSTLLESERTGSGHRTGHATALTLMAVYAGRVTAAAVLHWALYDEVPDLRSGNVLVRPAAHGIGGVRVRKARLLVPRAGEDPVRLLHRSVLDGHLLPVAEALHRRTRAGVRQLRGGIAHGCATALCAYGTEVDLLAARWREFADTAPGGLAALGEVARVRRAPDGPERLVYLRNTCCLYYTSAEAVRCASCCLTDREERLRAYARRE</sequence>
<evidence type="ECO:0000259" key="2">
    <source>
        <dbReference type="Pfam" id="PF11575"/>
    </source>
</evidence>
<evidence type="ECO:0000313" key="4">
    <source>
        <dbReference type="Proteomes" id="UP001596200"/>
    </source>
</evidence>
<dbReference type="InterPro" id="IPR024726">
    <property type="entry name" value="FhuF_C"/>
</dbReference>